<keyword evidence="2" id="KW-1185">Reference proteome</keyword>
<name>A0A6A5X3G0_9PLEO</name>
<dbReference type="Proteomes" id="UP000799779">
    <property type="component" value="Unassembled WGS sequence"/>
</dbReference>
<reference evidence="1" key="1">
    <citation type="journal article" date="2020" name="Stud. Mycol.">
        <title>101 Dothideomycetes genomes: a test case for predicting lifestyles and emergence of pathogens.</title>
        <authorList>
            <person name="Haridas S."/>
            <person name="Albert R."/>
            <person name="Binder M."/>
            <person name="Bloem J."/>
            <person name="Labutti K."/>
            <person name="Salamov A."/>
            <person name="Andreopoulos B."/>
            <person name="Baker S."/>
            <person name="Barry K."/>
            <person name="Bills G."/>
            <person name="Bluhm B."/>
            <person name="Cannon C."/>
            <person name="Castanera R."/>
            <person name="Culley D."/>
            <person name="Daum C."/>
            <person name="Ezra D."/>
            <person name="Gonzalez J."/>
            <person name="Henrissat B."/>
            <person name="Kuo A."/>
            <person name="Liang C."/>
            <person name="Lipzen A."/>
            <person name="Lutzoni F."/>
            <person name="Magnuson J."/>
            <person name="Mondo S."/>
            <person name="Nolan M."/>
            <person name="Ohm R."/>
            <person name="Pangilinan J."/>
            <person name="Park H.-J."/>
            <person name="Ramirez L."/>
            <person name="Alfaro M."/>
            <person name="Sun H."/>
            <person name="Tritt A."/>
            <person name="Yoshinaga Y."/>
            <person name="Zwiers L.-H."/>
            <person name="Turgeon B."/>
            <person name="Goodwin S."/>
            <person name="Spatafora J."/>
            <person name="Crous P."/>
            <person name="Grigoriev I."/>
        </authorList>
    </citation>
    <scope>NUCLEOTIDE SEQUENCE</scope>
    <source>
        <strain evidence="1">CBS 123094</strain>
    </source>
</reference>
<evidence type="ECO:0000313" key="2">
    <source>
        <dbReference type="Proteomes" id="UP000799779"/>
    </source>
</evidence>
<dbReference type="AlphaFoldDB" id="A0A6A5X3G0"/>
<organism evidence="1 2">
    <name type="scientific">Amniculicola lignicola CBS 123094</name>
    <dbReference type="NCBI Taxonomy" id="1392246"/>
    <lineage>
        <taxon>Eukaryota</taxon>
        <taxon>Fungi</taxon>
        <taxon>Dikarya</taxon>
        <taxon>Ascomycota</taxon>
        <taxon>Pezizomycotina</taxon>
        <taxon>Dothideomycetes</taxon>
        <taxon>Pleosporomycetidae</taxon>
        <taxon>Pleosporales</taxon>
        <taxon>Amniculicolaceae</taxon>
        <taxon>Amniculicola</taxon>
    </lineage>
</organism>
<accession>A0A6A5X3G0</accession>
<gene>
    <name evidence="1" type="ORF">P154DRAFT_569332</name>
</gene>
<dbReference type="EMBL" id="ML977557">
    <property type="protein sequence ID" value="KAF2007459.1"/>
    <property type="molecule type" value="Genomic_DNA"/>
</dbReference>
<sequence>MTSTTSTSNSATVHSHPMSFEDFCTWCSHNRESSTTSSTSETSTDLMQELGYTNLRGVPITFNLPAGCPPGFRVAFSPSFAEGVELWTKQVEADGDSVRAIRAVIDLAKGMNVYQAALVRKSESSTRTAEERSMRLGDLEYESGLVQMQLKHAAERFESFYESRWDKARRIDEKGGRKRWRRFWSWRRGIIFLSEKKSLKG</sequence>
<protein>
    <submittedName>
        <fullName evidence="1">Uncharacterized protein</fullName>
    </submittedName>
</protein>
<evidence type="ECO:0000313" key="1">
    <source>
        <dbReference type="EMBL" id="KAF2007459.1"/>
    </source>
</evidence>
<proteinExistence type="predicted"/>